<dbReference type="Proteomes" id="UP000077266">
    <property type="component" value="Unassembled WGS sequence"/>
</dbReference>
<keyword evidence="2" id="KW-1185">Reference proteome</keyword>
<proteinExistence type="predicted"/>
<reference evidence="1 2" key="1">
    <citation type="journal article" date="2016" name="Mol. Biol. Evol.">
        <title>Comparative Genomics of Early-Diverging Mushroom-Forming Fungi Provides Insights into the Origins of Lignocellulose Decay Capabilities.</title>
        <authorList>
            <person name="Nagy L.G."/>
            <person name="Riley R."/>
            <person name="Tritt A."/>
            <person name="Adam C."/>
            <person name="Daum C."/>
            <person name="Floudas D."/>
            <person name="Sun H."/>
            <person name="Yadav J.S."/>
            <person name="Pangilinan J."/>
            <person name="Larsson K.H."/>
            <person name="Matsuura K."/>
            <person name="Barry K."/>
            <person name="Labutti K."/>
            <person name="Kuo R."/>
            <person name="Ohm R.A."/>
            <person name="Bhattacharya S.S."/>
            <person name="Shirouzu T."/>
            <person name="Yoshinaga Y."/>
            <person name="Martin F.M."/>
            <person name="Grigoriev I.V."/>
            <person name="Hibbett D.S."/>
        </authorList>
    </citation>
    <scope>NUCLEOTIDE SEQUENCE [LARGE SCALE GENOMIC DNA]</scope>
    <source>
        <strain evidence="1 2">HHB12029</strain>
    </source>
</reference>
<dbReference type="AlphaFoldDB" id="A0A165ECU6"/>
<dbReference type="PANTHER" id="PTHR31051:SF1">
    <property type="entry name" value="PROTEASOME ASSEMBLY CHAPERONE 3"/>
    <property type="match status" value="1"/>
</dbReference>
<evidence type="ECO:0000313" key="2">
    <source>
        <dbReference type="Proteomes" id="UP000077266"/>
    </source>
</evidence>
<protein>
    <recommendedName>
        <fullName evidence="3">Proteasome assembly chaperone 3</fullName>
    </recommendedName>
</protein>
<dbReference type="PANTHER" id="PTHR31051">
    <property type="entry name" value="PROTEASOME ASSEMBLY CHAPERONE 3"/>
    <property type="match status" value="1"/>
</dbReference>
<sequence>MASARPSVQHAQDVLGVPTKVLIQTFVDRILVVVTQMGKVGSLVQVTMSSAAPMIPPLPPPPGSENELVLPEPSASIVLSPLFGAPPPALGASSDDAQTMQSIYVSQIATLVWTHDPLTTSKPVVVGLALKKLANSISTPDAQRSAFLGVMKLVMESLRKRDEPASSVHDD</sequence>
<gene>
    <name evidence="1" type="ORF">EXIGLDRAFT_774441</name>
</gene>
<accession>A0A165ECU6</accession>
<dbReference type="Gene3D" id="3.30.230.90">
    <property type="match status" value="1"/>
</dbReference>
<evidence type="ECO:0008006" key="3">
    <source>
        <dbReference type="Google" id="ProtNLM"/>
    </source>
</evidence>
<dbReference type="GO" id="GO:0043248">
    <property type="term" value="P:proteasome assembly"/>
    <property type="evidence" value="ECO:0007669"/>
    <property type="project" value="InterPro"/>
</dbReference>
<dbReference type="STRING" id="1314781.A0A165ECU6"/>
<dbReference type="InterPro" id="IPR018788">
    <property type="entry name" value="Proteasome_assmbl_chp_3"/>
</dbReference>
<dbReference type="InterPro" id="IPR053720">
    <property type="entry name" value="Psm_Assembly_Chaperone"/>
</dbReference>
<dbReference type="InParanoid" id="A0A165ECU6"/>
<organism evidence="1 2">
    <name type="scientific">Exidia glandulosa HHB12029</name>
    <dbReference type="NCBI Taxonomy" id="1314781"/>
    <lineage>
        <taxon>Eukaryota</taxon>
        <taxon>Fungi</taxon>
        <taxon>Dikarya</taxon>
        <taxon>Basidiomycota</taxon>
        <taxon>Agaricomycotina</taxon>
        <taxon>Agaricomycetes</taxon>
        <taxon>Auriculariales</taxon>
        <taxon>Exidiaceae</taxon>
        <taxon>Exidia</taxon>
    </lineage>
</organism>
<dbReference type="EMBL" id="KV426150">
    <property type="protein sequence ID" value="KZV86623.1"/>
    <property type="molecule type" value="Genomic_DNA"/>
</dbReference>
<name>A0A165ECU6_EXIGL</name>
<dbReference type="OrthoDB" id="5593278at2759"/>
<evidence type="ECO:0000313" key="1">
    <source>
        <dbReference type="EMBL" id="KZV86623.1"/>
    </source>
</evidence>